<dbReference type="EMBL" id="CAJVPI010000203">
    <property type="protein sequence ID" value="CAG8500167.1"/>
    <property type="molecule type" value="Genomic_DNA"/>
</dbReference>
<dbReference type="InterPro" id="IPR036097">
    <property type="entry name" value="HisK_dim/P_sf"/>
</dbReference>
<dbReference type="SUPFAM" id="SSF55874">
    <property type="entry name" value="ATPase domain of HSP90 chaperone/DNA topoisomerase II/histidine kinase"/>
    <property type="match status" value="2"/>
</dbReference>
<comment type="caution">
    <text evidence="9">The sequence shown here is derived from an EMBL/GenBank/DDBJ whole genome shotgun (WGS) entry which is preliminary data.</text>
</comment>
<accession>A0A9N9F0N3</accession>
<dbReference type="PROSITE" id="PS50110">
    <property type="entry name" value="RESPONSE_REGULATORY"/>
    <property type="match status" value="2"/>
</dbReference>
<dbReference type="InterPro" id="IPR036890">
    <property type="entry name" value="HATPase_C_sf"/>
</dbReference>
<keyword evidence="10" id="KW-1185">Reference proteome</keyword>
<dbReference type="Pfam" id="PF08448">
    <property type="entry name" value="PAS_4"/>
    <property type="match status" value="1"/>
</dbReference>
<comment type="caution">
    <text evidence="6">Lacks conserved residue(s) required for the propagation of feature annotation.</text>
</comment>
<keyword evidence="3 6" id="KW-0597">Phosphoprotein</keyword>
<dbReference type="Gene3D" id="1.10.287.130">
    <property type="match status" value="2"/>
</dbReference>
<evidence type="ECO:0000256" key="6">
    <source>
        <dbReference type="PROSITE-ProRule" id="PRU00169"/>
    </source>
</evidence>
<comment type="catalytic activity">
    <reaction evidence="1">
        <text>ATP + protein L-histidine = ADP + protein N-phospho-L-histidine.</text>
        <dbReference type="EC" id="2.7.13.3"/>
    </reaction>
</comment>
<dbReference type="PANTHER" id="PTHR43047">
    <property type="entry name" value="TWO-COMPONENT HISTIDINE PROTEIN KINASE"/>
    <property type="match status" value="1"/>
</dbReference>
<dbReference type="InterPro" id="IPR011006">
    <property type="entry name" value="CheY-like_superfamily"/>
</dbReference>
<dbReference type="InterPro" id="IPR003661">
    <property type="entry name" value="HisK_dim/P_dom"/>
</dbReference>
<dbReference type="Pfam" id="PF02518">
    <property type="entry name" value="HATPase_c"/>
    <property type="match status" value="2"/>
</dbReference>
<dbReference type="Gene3D" id="3.40.50.2300">
    <property type="match status" value="2"/>
</dbReference>
<dbReference type="SMART" id="SM00065">
    <property type="entry name" value="GAF"/>
    <property type="match status" value="1"/>
</dbReference>
<dbReference type="SUPFAM" id="SSF47384">
    <property type="entry name" value="Homodimeric domain of signal transducing histidine kinase"/>
    <property type="match status" value="2"/>
</dbReference>
<keyword evidence="4" id="KW-0808">Transferase</keyword>
<dbReference type="Gene3D" id="3.30.450.20">
    <property type="entry name" value="PAS domain"/>
    <property type="match status" value="1"/>
</dbReference>
<dbReference type="Pfam" id="PF00512">
    <property type="entry name" value="HisKA"/>
    <property type="match status" value="2"/>
</dbReference>
<evidence type="ECO:0000256" key="4">
    <source>
        <dbReference type="ARBA" id="ARBA00022679"/>
    </source>
</evidence>
<dbReference type="EC" id="2.7.13.3" evidence="2"/>
<evidence type="ECO:0000259" key="7">
    <source>
        <dbReference type="PROSITE" id="PS50109"/>
    </source>
</evidence>
<dbReference type="Pfam" id="PF00072">
    <property type="entry name" value="Response_reg"/>
    <property type="match status" value="2"/>
</dbReference>
<evidence type="ECO:0000256" key="5">
    <source>
        <dbReference type="ARBA" id="ARBA00022777"/>
    </source>
</evidence>
<dbReference type="SUPFAM" id="SSF52172">
    <property type="entry name" value="CheY-like"/>
    <property type="match status" value="2"/>
</dbReference>
<dbReference type="SUPFAM" id="SSF55785">
    <property type="entry name" value="PYP-like sensor domain (PAS domain)"/>
    <property type="match status" value="1"/>
</dbReference>
<dbReference type="CDD" id="cd16922">
    <property type="entry name" value="HATPase_EvgS-ArcB-TorS-like"/>
    <property type="match status" value="1"/>
</dbReference>
<organism evidence="9 10">
    <name type="scientific">Paraglomus brasilianum</name>
    <dbReference type="NCBI Taxonomy" id="144538"/>
    <lineage>
        <taxon>Eukaryota</taxon>
        <taxon>Fungi</taxon>
        <taxon>Fungi incertae sedis</taxon>
        <taxon>Mucoromycota</taxon>
        <taxon>Glomeromycotina</taxon>
        <taxon>Glomeromycetes</taxon>
        <taxon>Paraglomerales</taxon>
        <taxon>Paraglomeraceae</taxon>
        <taxon>Paraglomus</taxon>
    </lineage>
</organism>
<dbReference type="PANTHER" id="PTHR43047:SF78">
    <property type="entry name" value="SENSORY_REGULATORY PROTEIN RPFC"/>
    <property type="match status" value="1"/>
</dbReference>
<evidence type="ECO:0000259" key="8">
    <source>
        <dbReference type="PROSITE" id="PS50110"/>
    </source>
</evidence>
<dbReference type="InterPro" id="IPR001789">
    <property type="entry name" value="Sig_transdc_resp-reg_receiver"/>
</dbReference>
<sequence>MTKFTTTPDAIAAPTNFDDETPVAELVRSFDWASTPLGPMDNWPFWLKSVVNLCLYSVIPITLYIGPERRMIYNQVWRPIFQADHPDALGKPGLEYYPDAHEQLDPLFKAAFAGKGQFQEEFPAYLNRTGYLEEIFCTFSLSPIFTDDGGIGGVICLLQEITQKVLMTRRLKLLKELANGTQGVKSIQSVCHSITKIFRDNNADIPYAILYLVENQKREHEDKPQRVQLEATTFDHDLQLFKRADGSDEYIYIHGQSSRELPDNLLRTPDLINLTDSRQDTDSMRAYTDASNPWPIKRAVFNDENVVIRLPDNSIAVLCPVSSIYYGKSVLTAVAIFGINNHRVFDNEYKEFLQLVVGQMSSSFTRSRAREGEQKRKDVLAELDRQKIAFFQSISHELRSPLTLMLSPLEEATGLCSESSPILGHLKRIRNSNRRLLSLVDNLLQFTHVETNRLLAYFFESDIAKLTKDLAASFESMAKSFGLYFNIDIPSDQDLACQMKQKVFLDNEMYEKILFNLCSNAFNYTFTGGVTVRLFVEKKDDREGVVLEVSDTGIGIQEKHLSNIFQRFYRIESQDSRGHEGTGIGLSLVKELIMQHGGEISVKSKVGIGTTFRVWFPTGYEHLPKKQVHFCAERNQLYPGVSHGNESHSTIDLYLSECMQRMQYSETDELSSKHDHRGLVQTYDLPSMPLKKQLHADLDYVNTENTRALVLVVDDNTDMRNYLSALIKKQYDCLCAVDGHDALKIVKSSPRLPDLILCDVMMPNVDGYELLTALRNDPKTQTIPVIMMSALTGEASVEALEKGADDYIVKPFNARELMARVRVNIKLYHVRRQLIAEQQHNIEFTQMLFTIGNKIRSGFGVQETLETAISEIKKVLSCDSLMITKDLIAEEGNGCKVMAASLHSAIGIQDGIVGCKFSCSADDKNTAGSETSTISECTIDHCHRHARSHMLLYEECDSDNLDVKICTDCNSRILHQHVSIISVPIRLKSSPWGWFVAYRQPGSNWTERERAFLRQVSNQTSLAISHAILVEEKLKREAQVQAAKETNKAKSLILTNTSYELRTLLNTISGTLTAFERTPLTPEHQDVVDVTSRGTNAALSVVNDILDAASLRKHELTLINRTFDLFDFIEKTIIVFGERASAKELELIVLYEPLVLPKYVKTDPERLQQVILNLLSNAIKFTDSGQIVVKLSIRNSDDITVGDKFCDNYKDRIYVEVSDTGVGVDPASIERIWESFYQGDASMTRGKDGTGLGLSICRNLINLSGGESGVESELGRGSKFWFIWNIERMPLSTVPMLHDHNTLQAQPDQPKCQGFLSAKSRKVLIIDSVEVARSAYATLIGGSVEAVYTYSDCNSALEAAREHKKKYGRPLCEFVFFSVGNNNAMQVENVAKELKHICGNHLSIVLMVFWSIAGCSLGKDMIERIGDNAAAICKPITRKRMMECISNFDMFMTGPGNENNEKVRLSAYDKSYYHNRPVTSYPDGPAVVRGVKMSSKSESEFKPEAVTVRPLPIKRLASSELRDQHNDEERTDISRRRIAKSSKYILHVEDNATERKVVQIQLEKLGYRYIKAENGKEAVEFMKTRFGKSQCESSSSSNAVDSQSLETKTDILLILMNCSMPVMSGFEATRAIRLLGPEFQKIPIIALTASATAGIREKCLEAGMNDCIIKPSWLKPLKEKLTELFGED</sequence>
<dbReference type="PRINTS" id="PR00344">
    <property type="entry name" value="BCTRLSENSOR"/>
</dbReference>
<feature type="domain" description="Response regulatory" evidence="8">
    <location>
        <begin position="709"/>
        <end position="825"/>
    </location>
</feature>
<feature type="modified residue" description="4-aspartylphosphate" evidence="6">
    <location>
        <position position="759"/>
    </location>
</feature>
<keyword evidence="5" id="KW-0418">Kinase</keyword>
<dbReference type="Gene3D" id="3.30.565.10">
    <property type="entry name" value="Histidine kinase-like ATPase, C-terminal domain"/>
    <property type="match status" value="2"/>
</dbReference>
<evidence type="ECO:0000256" key="3">
    <source>
        <dbReference type="ARBA" id="ARBA00022553"/>
    </source>
</evidence>
<dbReference type="FunFam" id="3.30.565.10:FF:000006">
    <property type="entry name" value="Sensor histidine kinase WalK"/>
    <property type="match status" value="1"/>
</dbReference>
<dbReference type="Gene3D" id="3.30.450.40">
    <property type="match status" value="1"/>
</dbReference>
<dbReference type="Pfam" id="PF01590">
    <property type="entry name" value="GAF"/>
    <property type="match status" value="1"/>
</dbReference>
<dbReference type="SMART" id="SM00387">
    <property type="entry name" value="HATPase_c"/>
    <property type="match status" value="2"/>
</dbReference>
<dbReference type="SUPFAM" id="SSF55781">
    <property type="entry name" value="GAF domain-like"/>
    <property type="match status" value="1"/>
</dbReference>
<dbReference type="InterPro" id="IPR005467">
    <property type="entry name" value="His_kinase_dom"/>
</dbReference>
<feature type="domain" description="Response regulatory" evidence="8">
    <location>
        <begin position="1544"/>
        <end position="1685"/>
    </location>
</feature>
<dbReference type="SMART" id="SM00388">
    <property type="entry name" value="HisKA"/>
    <property type="match status" value="2"/>
</dbReference>
<reference evidence="9" key="1">
    <citation type="submission" date="2021-06" db="EMBL/GenBank/DDBJ databases">
        <authorList>
            <person name="Kallberg Y."/>
            <person name="Tangrot J."/>
            <person name="Rosling A."/>
        </authorList>
    </citation>
    <scope>NUCLEOTIDE SEQUENCE</scope>
    <source>
        <strain evidence="9">BR232B</strain>
    </source>
</reference>
<dbReference type="InterPro" id="IPR003594">
    <property type="entry name" value="HATPase_dom"/>
</dbReference>
<dbReference type="InterPro" id="IPR035965">
    <property type="entry name" value="PAS-like_dom_sf"/>
</dbReference>
<evidence type="ECO:0000313" key="10">
    <source>
        <dbReference type="Proteomes" id="UP000789739"/>
    </source>
</evidence>
<feature type="non-terminal residue" evidence="9">
    <location>
        <position position="1688"/>
    </location>
</feature>
<feature type="domain" description="Histidine kinase" evidence="7">
    <location>
        <begin position="1056"/>
        <end position="1288"/>
    </location>
</feature>
<evidence type="ECO:0000313" key="9">
    <source>
        <dbReference type="EMBL" id="CAG8500167.1"/>
    </source>
</evidence>
<proteinExistence type="predicted"/>
<dbReference type="InterPro" id="IPR013656">
    <property type="entry name" value="PAS_4"/>
</dbReference>
<dbReference type="OrthoDB" id="5378913at2759"/>
<feature type="domain" description="Histidine kinase" evidence="7">
    <location>
        <begin position="393"/>
        <end position="620"/>
    </location>
</feature>
<dbReference type="CDD" id="cd17546">
    <property type="entry name" value="REC_hyHK_CKI1_RcsC-like"/>
    <property type="match status" value="1"/>
</dbReference>
<dbReference type="PROSITE" id="PS50109">
    <property type="entry name" value="HIS_KIN"/>
    <property type="match status" value="2"/>
</dbReference>
<dbReference type="InterPro" id="IPR029016">
    <property type="entry name" value="GAF-like_dom_sf"/>
</dbReference>
<dbReference type="CDD" id="cd00082">
    <property type="entry name" value="HisKA"/>
    <property type="match status" value="2"/>
</dbReference>
<evidence type="ECO:0000256" key="2">
    <source>
        <dbReference type="ARBA" id="ARBA00012438"/>
    </source>
</evidence>
<name>A0A9N9F0N3_9GLOM</name>
<dbReference type="SMART" id="SM00448">
    <property type="entry name" value="REC"/>
    <property type="match status" value="2"/>
</dbReference>
<dbReference type="GO" id="GO:0000155">
    <property type="term" value="F:phosphorelay sensor kinase activity"/>
    <property type="evidence" value="ECO:0007669"/>
    <property type="project" value="InterPro"/>
</dbReference>
<gene>
    <name evidence="9" type="ORF">PBRASI_LOCUS2566</name>
</gene>
<dbReference type="InterPro" id="IPR003018">
    <property type="entry name" value="GAF"/>
</dbReference>
<dbReference type="InterPro" id="IPR004358">
    <property type="entry name" value="Sig_transdc_His_kin-like_C"/>
</dbReference>
<protein>
    <recommendedName>
        <fullName evidence="2">histidine kinase</fullName>
        <ecNumber evidence="2">2.7.13.3</ecNumber>
    </recommendedName>
</protein>
<evidence type="ECO:0000256" key="1">
    <source>
        <dbReference type="ARBA" id="ARBA00000085"/>
    </source>
</evidence>
<dbReference type="Proteomes" id="UP000789739">
    <property type="component" value="Unassembled WGS sequence"/>
</dbReference>